<keyword evidence="2" id="KW-1185">Reference proteome</keyword>
<accession>A0ACA9QSU2</accession>
<dbReference type="EMBL" id="CAJVPT010060895">
    <property type="protein sequence ID" value="CAG8764466.1"/>
    <property type="molecule type" value="Genomic_DNA"/>
</dbReference>
<reference evidence="1" key="1">
    <citation type="submission" date="2021-06" db="EMBL/GenBank/DDBJ databases">
        <authorList>
            <person name="Kallberg Y."/>
            <person name="Tangrot J."/>
            <person name="Rosling A."/>
        </authorList>
    </citation>
    <scope>NUCLEOTIDE SEQUENCE</scope>
    <source>
        <strain evidence="1">CL356</strain>
    </source>
</reference>
<proteinExistence type="predicted"/>
<organism evidence="1 2">
    <name type="scientific">Acaulospora colombiana</name>
    <dbReference type="NCBI Taxonomy" id="27376"/>
    <lineage>
        <taxon>Eukaryota</taxon>
        <taxon>Fungi</taxon>
        <taxon>Fungi incertae sedis</taxon>
        <taxon>Mucoromycota</taxon>
        <taxon>Glomeromycotina</taxon>
        <taxon>Glomeromycetes</taxon>
        <taxon>Diversisporales</taxon>
        <taxon>Acaulosporaceae</taxon>
        <taxon>Acaulospora</taxon>
    </lineage>
</organism>
<gene>
    <name evidence="1" type="ORF">ACOLOM_LOCUS13375</name>
</gene>
<name>A0ACA9QSU2_9GLOM</name>
<sequence length="275" mass="28716">HSRANSMRKIRFAPLPDPRKLEELELVMDSPLGLIPTSLAVSALSTSPSKSNNGVLGEETSPASAVMDQDPATPASQVSQFSSVSASTANTVDSSATAPAATRSSMSGGGAPSVASTDDGRAETDTDSRHRKSKSWSKRIFRPLLLKSTSTSTSAPSTPNPANASQGYSSDGLWRTTSRDSVTSNTSNDSGVFGLTRWGTSTGFADRFVPRTSGTPLGRTQSLGTTSAPQAKSHPLPKKKPGHAASSSLGGGGRRNQRMLNGRVYGYRQSNPFAN</sequence>
<comment type="caution">
    <text evidence="1">The sequence shown here is derived from an EMBL/GenBank/DDBJ whole genome shotgun (WGS) entry which is preliminary data.</text>
</comment>
<dbReference type="Proteomes" id="UP000789525">
    <property type="component" value="Unassembled WGS sequence"/>
</dbReference>
<evidence type="ECO:0000313" key="1">
    <source>
        <dbReference type="EMBL" id="CAG8764466.1"/>
    </source>
</evidence>
<feature type="non-terminal residue" evidence="1">
    <location>
        <position position="275"/>
    </location>
</feature>
<evidence type="ECO:0000313" key="2">
    <source>
        <dbReference type="Proteomes" id="UP000789525"/>
    </source>
</evidence>
<feature type="non-terminal residue" evidence="1">
    <location>
        <position position="1"/>
    </location>
</feature>
<protein>
    <submittedName>
        <fullName evidence="1">9119_t:CDS:1</fullName>
    </submittedName>
</protein>